<dbReference type="AlphaFoldDB" id="A0A2H0WP30"/>
<dbReference type="Proteomes" id="UP000230775">
    <property type="component" value="Unassembled WGS sequence"/>
</dbReference>
<dbReference type="GO" id="GO:0008168">
    <property type="term" value="F:methyltransferase activity"/>
    <property type="evidence" value="ECO:0007669"/>
    <property type="project" value="UniProtKB-KW"/>
</dbReference>
<dbReference type="Gene3D" id="3.40.50.150">
    <property type="entry name" value="Vaccinia Virus protein VP39"/>
    <property type="match status" value="1"/>
</dbReference>
<keyword evidence="3" id="KW-0949">S-adenosyl-L-methionine</keyword>
<name>A0A2H0WP30_9BACT</name>
<gene>
    <name evidence="5" type="ORF">COT64_02895</name>
</gene>
<dbReference type="InterPro" id="IPR025714">
    <property type="entry name" value="Methyltranfer_dom"/>
</dbReference>
<dbReference type="CDD" id="cd02440">
    <property type="entry name" value="AdoMet_MTases"/>
    <property type="match status" value="1"/>
</dbReference>
<protein>
    <recommendedName>
        <fullName evidence="4">Methyltransferase domain-containing protein</fullName>
    </recommendedName>
</protein>
<evidence type="ECO:0000256" key="2">
    <source>
        <dbReference type="ARBA" id="ARBA00022679"/>
    </source>
</evidence>
<proteinExistence type="predicted"/>
<sequence>MDKKQIQKEIKEFYEKYSFPEYEKWDSPTSLMAKAEKGIYAQMLDTEIPSGSKILDAGCGTGQLAIFLALGNRYVTGIDLSQNSLDKANNFKNRFKINNVVFENQDIFNNTFQPQSFDYVFCNGVLHHTPDPYGGFKKLVELVKPGGYIIIGLYNTYGRLLHNLRKFIFKITKDRFLFLDYYMRQQDIDLPKKQVWFADQYKNPHESMHTIDEVLQWFDKNNIKFINAIPTIEIFGKMDSIFKEHSRGTKLTHFLIQLSWIFSKHREGGFFIIIGQKLHKV</sequence>
<evidence type="ECO:0000313" key="5">
    <source>
        <dbReference type="EMBL" id="PIS14391.1"/>
    </source>
</evidence>
<organism evidence="5 6">
    <name type="scientific">Candidatus Shapirobacteria bacterium CG09_land_8_20_14_0_10_39_12</name>
    <dbReference type="NCBI Taxonomy" id="1974885"/>
    <lineage>
        <taxon>Bacteria</taxon>
        <taxon>Candidatus Shapironibacteriota</taxon>
    </lineage>
</organism>
<evidence type="ECO:0000256" key="1">
    <source>
        <dbReference type="ARBA" id="ARBA00022603"/>
    </source>
</evidence>
<dbReference type="SUPFAM" id="SSF53335">
    <property type="entry name" value="S-adenosyl-L-methionine-dependent methyltransferases"/>
    <property type="match status" value="1"/>
</dbReference>
<dbReference type="PANTHER" id="PTHR43464">
    <property type="entry name" value="METHYLTRANSFERASE"/>
    <property type="match status" value="1"/>
</dbReference>
<evidence type="ECO:0000256" key="3">
    <source>
        <dbReference type="ARBA" id="ARBA00022691"/>
    </source>
</evidence>
<reference evidence="6" key="1">
    <citation type="submission" date="2017-09" db="EMBL/GenBank/DDBJ databases">
        <title>Depth-based differentiation of microbial function through sediment-hosted aquifers and enrichment of novel symbionts in the deep terrestrial subsurface.</title>
        <authorList>
            <person name="Probst A.J."/>
            <person name="Ladd B."/>
            <person name="Jarett J.K."/>
            <person name="Geller-Mcgrath D.E."/>
            <person name="Sieber C.M.K."/>
            <person name="Emerson J.B."/>
            <person name="Anantharaman K."/>
            <person name="Thomas B.C."/>
            <person name="Malmstrom R."/>
            <person name="Stieglmeier M."/>
            <person name="Klingl A."/>
            <person name="Woyke T."/>
            <person name="Ryan C.M."/>
            <person name="Banfield J.F."/>
        </authorList>
    </citation>
    <scope>NUCLEOTIDE SEQUENCE [LARGE SCALE GENOMIC DNA]</scope>
</reference>
<keyword evidence="1" id="KW-0489">Methyltransferase</keyword>
<dbReference type="EMBL" id="PEZI01000060">
    <property type="protein sequence ID" value="PIS14391.1"/>
    <property type="molecule type" value="Genomic_DNA"/>
</dbReference>
<feature type="domain" description="Methyltransferase" evidence="4">
    <location>
        <begin position="50"/>
        <end position="166"/>
    </location>
</feature>
<dbReference type="PANTHER" id="PTHR43464:SF19">
    <property type="entry name" value="UBIQUINONE BIOSYNTHESIS O-METHYLTRANSFERASE, MITOCHONDRIAL"/>
    <property type="match status" value="1"/>
</dbReference>
<keyword evidence="2" id="KW-0808">Transferase</keyword>
<dbReference type="GO" id="GO:0032259">
    <property type="term" value="P:methylation"/>
    <property type="evidence" value="ECO:0007669"/>
    <property type="project" value="UniProtKB-KW"/>
</dbReference>
<evidence type="ECO:0000313" key="6">
    <source>
        <dbReference type="Proteomes" id="UP000230775"/>
    </source>
</evidence>
<comment type="caution">
    <text evidence="5">The sequence shown here is derived from an EMBL/GenBank/DDBJ whole genome shotgun (WGS) entry which is preliminary data.</text>
</comment>
<dbReference type="Pfam" id="PF13847">
    <property type="entry name" value="Methyltransf_31"/>
    <property type="match status" value="1"/>
</dbReference>
<evidence type="ECO:0000259" key="4">
    <source>
        <dbReference type="Pfam" id="PF13847"/>
    </source>
</evidence>
<dbReference type="InterPro" id="IPR029063">
    <property type="entry name" value="SAM-dependent_MTases_sf"/>
</dbReference>
<accession>A0A2H0WP30</accession>